<feature type="region of interest" description="Disordered" evidence="1">
    <location>
        <begin position="46"/>
        <end position="116"/>
    </location>
</feature>
<evidence type="ECO:0000256" key="2">
    <source>
        <dbReference type="SAM" id="Phobius"/>
    </source>
</evidence>
<feature type="signal peptide" evidence="3">
    <location>
        <begin position="1"/>
        <end position="23"/>
    </location>
</feature>
<sequence length="288" mass="30329">MKPARSLCHLTTVLLSLSPLVAAWPTWLPELDSLIVRRQDDASDTVQATATATATGTASSPSETGSAATTTSKKNQAETTNLNTGGRTVTDSATDTASGSGSKKTSATATHTDYDARDPAGSVVMVTPATTEGTQLYKIGDYVTWGWNYTNLQGAPTAIDVLVSCSAATETWTLTQNMTFATLGSYTWDTGAYQQTAVASPLLTEEYTLVIYDADSSVSATAEAGYLGPYTGFTFGMYEGQSYTPLSEWTCATCSAAMGDTEKRVIGFAVSMAAVTVLSFTWFVAGLW</sequence>
<feature type="compositionally biased region" description="Polar residues" evidence="1">
    <location>
        <begin position="73"/>
        <end position="111"/>
    </location>
</feature>
<keyword evidence="3" id="KW-0732">Signal</keyword>
<accession>A0AA38S0W8</accession>
<dbReference type="InterPro" id="IPR055561">
    <property type="entry name" value="DUF7137"/>
</dbReference>
<evidence type="ECO:0000256" key="1">
    <source>
        <dbReference type="SAM" id="MobiDB-lite"/>
    </source>
</evidence>
<dbReference type="PANTHER" id="PTHR42028:SF1">
    <property type="entry name" value="YALI0E30657P"/>
    <property type="match status" value="1"/>
</dbReference>
<dbReference type="Pfam" id="PF23585">
    <property type="entry name" value="DUF7137"/>
    <property type="match status" value="1"/>
</dbReference>
<dbReference type="PANTHER" id="PTHR42028">
    <property type="entry name" value="CHROMOSOME 1, WHOLE GENOME SHOTGUN SEQUENCE"/>
    <property type="match status" value="1"/>
</dbReference>
<keyword evidence="2" id="KW-1133">Transmembrane helix</keyword>
<proteinExistence type="predicted"/>
<dbReference type="Proteomes" id="UP001174694">
    <property type="component" value="Unassembled WGS sequence"/>
</dbReference>
<comment type="caution">
    <text evidence="5">The sequence shown here is derived from an EMBL/GenBank/DDBJ whole genome shotgun (WGS) entry which is preliminary data.</text>
</comment>
<keyword evidence="6" id="KW-1185">Reference proteome</keyword>
<evidence type="ECO:0000256" key="3">
    <source>
        <dbReference type="SAM" id="SignalP"/>
    </source>
</evidence>
<dbReference type="AlphaFoldDB" id="A0AA38S0W8"/>
<keyword evidence="2" id="KW-0812">Transmembrane</keyword>
<dbReference type="EMBL" id="JANBVO010000005">
    <property type="protein sequence ID" value="KAJ9151888.1"/>
    <property type="molecule type" value="Genomic_DNA"/>
</dbReference>
<feature type="domain" description="DUF7137" evidence="4">
    <location>
        <begin position="118"/>
        <end position="253"/>
    </location>
</feature>
<reference evidence="5" key="1">
    <citation type="submission" date="2022-07" db="EMBL/GenBank/DDBJ databases">
        <title>Fungi with potential for degradation of polypropylene.</title>
        <authorList>
            <person name="Gostincar C."/>
        </authorList>
    </citation>
    <scope>NUCLEOTIDE SEQUENCE</scope>
    <source>
        <strain evidence="5">EXF-13308</strain>
    </source>
</reference>
<name>A0AA38S0W8_9PEZI</name>
<organism evidence="5 6">
    <name type="scientific">Pleurostoma richardsiae</name>
    <dbReference type="NCBI Taxonomy" id="41990"/>
    <lineage>
        <taxon>Eukaryota</taxon>
        <taxon>Fungi</taxon>
        <taxon>Dikarya</taxon>
        <taxon>Ascomycota</taxon>
        <taxon>Pezizomycotina</taxon>
        <taxon>Sordariomycetes</taxon>
        <taxon>Sordariomycetidae</taxon>
        <taxon>Calosphaeriales</taxon>
        <taxon>Pleurostomataceae</taxon>
        <taxon>Pleurostoma</taxon>
    </lineage>
</organism>
<evidence type="ECO:0000313" key="5">
    <source>
        <dbReference type="EMBL" id="KAJ9151888.1"/>
    </source>
</evidence>
<feature type="chain" id="PRO_5041244207" description="DUF7137 domain-containing protein" evidence="3">
    <location>
        <begin position="24"/>
        <end position="288"/>
    </location>
</feature>
<evidence type="ECO:0000313" key="6">
    <source>
        <dbReference type="Proteomes" id="UP001174694"/>
    </source>
</evidence>
<gene>
    <name evidence="5" type="ORF">NKR23_g2814</name>
</gene>
<feature type="transmembrane region" description="Helical" evidence="2">
    <location>
        <begin position="265"/>
        <end position="285"/>
    </location>
</feature>
<protein>
    <recommendedName>
        <fullName evidence="4">DUF7137 domain-containing protein</fullName>
    </recommendedName>
</protein>
<evidence type="ECO:0000259" key="4">
    <source>
        <dbReference type="Pfam" id="PF23585"/>
    </source>
</evidence>
<feature type="compositionally biased region" description="Low complexity" evidence="1">
    <location>
        <begin position="46"/>
        <end position="72"/>
    </location>
</feature>
<keyword evidence="2" id="KW-0472">Membrane</keyword>